<dbReference type="Pfam" id="PF25375">
    <property type="entry name" value="Lin-15B"/>
    <property type="match status" value="1"/>
</dbReference>
<dbReference type="GO" id="GO:0003690">
    <property type="term" value="F:double-stranded DNA binding"/>
    <property type="evidence" value="ECO:0007669"/>
    <property type="project" value="TreeGrafter"/>
</dbReference>
<dbReference type="GO" id="GO:0031297">
    <property type="term" value="P:replication fork processing"/>
    <property type="evidence" value="ECO:0007669"/>
    <property type="project" value="TreeGrafter"/>
</dbReference>
<evidence type="ECO:0000259" key="1">
    <source>
        <dbReference type="Pfam" id="PF25375"/>
    </source>
</evidence>
<dbReference type="EMBL" id="UZAF01018418">
    <property type="protein sequence ID" value="VDO51535.1"/>
    <property type="molecule type" value="Genomic_DNA"/>
</dbReference>
<dbReference type="Gene3D" id="3.30.420.10">
    <property type="entry name" value="Ribonuclease H-like superfamily/Ribonuclease H"/>
    <property type="match status" value="1"/>
</dbReference>
<dbReference type="OrthoDB" id="5873489at2759"/>
<evidence type="ECO:0000313" key="3">
    <source>
        <dbReference type="Proteomes" id="UP000268014"/>
    </source>
</evidence>
<dbReference type="GO" id="GO:0005634">
    <property type="term" value="C:nucleus"/>
    <property type="evidence" value="ECO:0007669"/>
    <property type="project" value="TreeGrafter"/>
</dbReference>
<dbReference type="GO" id="GO:0000793">
    <property type="term" value="C:condensed chromosome"/>
    <property type="evidence" value="ECO:0007669"/>
    <property type="project" value="TreeGrafter"/>
</dbReference>
<dbReference type="Proteomes" id="UP000268014">
    <property type="component" value="Unassembled WGS sequence"/>
</dbReference>
<dbReference type="InterPro" id="IPR036397">
    <property type="entry name" value="RNaseH_sf"/>
</dbReference>
<dbReference type="GO" id="GO:0015074">
    <property type="term" value="P:DNA integration"/>
    <property type="evidence" value="ECO:0007669"/>
    <property type="project" value="TreeGrafter"/>
</dbReference>
<dbReference type="GO" id="GO:0044547">
    <property type="term" value="F:DNA topoisomerase binding"/>
    <property type="evidence" value="ECO:0007669"/>
    <property type="project" value="TreeGrafter"/>
</dbReference>
<accession>A0A3P7ZPW5</accession>
<dbReference type="InterPro" id="IPR052709">
    <property type="entry name" value="Transposase-MT_Hybrid"/>
</dbReference>
<dbReference type="GO" id="GO:0000729">
    <property type="term" value="P:DNA double-strand break processing"/>
    <property type="evidence" value="ECO:0007669"/>
    <property type="project" value="TreeGrafter"/>
</dbReference>
<dbReference type="GO" id="GO:0006303">
    <property type="term" value="P:double-strand break repair via nonhomologous end joining"/>
    <property type="evidence" value="ECO:0007669"/>
    <property type="project" value="TreeGrafter"/>
</dbReference>
<dbReference type="PANTHER" id="PTHR46060">
    <property type="entry name" value="MARINER MOS1 TRANSPOSASE-LIKE PROTEIN"/>
    <property type="match status" value="1"/>
</dbReference>
<protein>
    <recommendedName>
        <fullName evidence="1">Lin-15A/B-like domain-containing protein</fullName>
    </recommendedName>
</protein>
<dbReference type="InterPro" id="IPR001888">
    <property type="entry name" value="Transposase_1"/>
</dbReference>
<dbReference type="STRING" id="6290.A0A3P7ZPW5"/>
<dbReference type="GO" id="GO:0046975">
    <property type="term" value="F:histone H3K36 methyltransferase activity"/>
    <property type="evidence" value="ECO:0007669"/>
    <property type="project" value="TreeGrafter"/>
</dbReference>
<dbReference type="GO" id="GO:0003697">
    <property type="term" value="F:single-stranded DNA binding"/>
    <property type="evidence" value="ECO:0007669"/>
    <property type="project" value="TreeGrafter"/>
</dbReference>
<dbReference type="GO" id="GO:0035861">
    <property type="term" value="C:site of double-strand break"/>
    <property type="evidence" value="ECO:0007669"/>
    <property type="project" value="TreeGrafter"/>
</dbReference>
<dbReference type="InterPro" id="IPR057432">
    <property type="entry name" value="Lin-15A/B-like_dom"/>
</dbReference>
<name>A0A3P7ZPW5_HAEPC</name>
<sequence length="633" mass="72244">MRKKLEVCHRVTTNAKRAQRCGICDQTRSVDSLRRMTSTRNLKVILLSLLLKQNLIAVTVAKQAYKSGSGLYVCHEHFIQAGAFLVSKFEEKFGGFDMLGLRKLLDSFVSDMVHTINLFGELITDTAKPKAPDIHIFLNDYDRRYRKNIDWIIIEIPMGNTNDATEPSSVNPAELLYAKDESSASLNKDVSQDGYEEKLFSSKHDNDDASPCLIANDQEDSNVMDRLPATHSSKSPSCTSEDFVDDECQSADSRFEAEMFKEISVTDLLHSDNIAGDVPEDHSKEISMLVNGNIKAEEQIGVSDLDRDCDEEGRFDDEDSEYIEELNDGNMENMDGKSDSVQEELLRRCTQRLGKKSNSLVSWKVPSTSTSQSRMVPLKQTPTVEAKRKERVAPISSLFGVSSRELLSHFRIGDDSKGALSREQILKRYVTCSSLLLRNKREPFVDRLITMGEKWLFCNTKDDLRLFECQPVLLRVWWSASGILYHSFHRANEAKSEEIYISQIEHVHKELSKGLPDDENLLVVLLHDNTKSFLTRNSLAQLFKHNFEVLSYPSHSPDLLPSSFYFFKHLNDFLSERQLIDRNDVEFAVFTFIKSRPPEFYQTGIDELVLRWQKCVDVKGHLFPVKSTPLSFE</sequence>
<organism evidence="2 3">
    <name type="scientific">Haemonchus placei</name>
    <name type="common">Barber's pole worm</name>
    <dbReference type="NCBI Taxonomy" id="6290"/>
    <lineage>
        <taxon>Eukaryota</taxon>
        <taxon>Metazoa</taxon>
        <taxon>Ecdysozoa</taxon>
        <taxon>Nematoda</taxon>
        <taxon>Chromadorea</taxon>
        <taxon>Rhabditida</taxon>
        <taxon>Rhabditina</taxon>
        <taxon>Rhabditomorpha</taxon>
        <taxon>Strongyloidea</taxon>
        <taxon>Trichostrongylidae</taxon>
        <taxon>Haemonchus</taxon>
    </lineage>
</organism>
<feature type="domain" description="Lin-15A/B-like" evidence="1">
    <location>
        <begin position="19"/>
        <end position="81"/>
    </location>
</feature>
<dbReference type="PANTHER" id="PTHR46060:SF3">
    <property type="entry name" value="PROTEIN GVQW3"/>
    <property type="match status" value="1"/>
</dbReference>
<dbReference type="Pfam" id="PF01359">
    <property type="entry name" value="Transposase_1"/>
    <property type="match status" value="1"/>
</dbReference>
<evidence type="ECO:0000313" key="2">
    <source>
        <dbReference type="EMBL" id="VDO51535.1"/>
    </source>
</evidence>
<gene>
    <name evidence="2" type="ORF">HPLM_LOCUS14022</name>
</gene>
<dbReference type="GO" id="GO:0042800">
    <property type="term" value="F:histone H3K4 methyltransferase activity"/>
    <property type="evidence" value="ECO:0007669"/>
    <property type="project" value="TreeGrafter"/>
</dbReference>
<reference evidence="2 3" key="1">
    <citation type="submission" date="2018-11" db="EMBL/GenBank/DDBJ databases">
        <authorList>
            <consortium name="Pathogen Informatics"/>
        </authorList>
    </citation>
    <scope>NUCLEOTIDE SEQUENCE [LARGE SCALE GENOMIC DNA]</scope>
    <source>
        <strain evidence="2 3">MHpl1</strain>
    </source>
</reference>
<dbReference type="GO" id="GO:0044774">
    <property type="term" value="P:mitotic DNA integrity checkpoint signaling"/>
    <property type="evidence" value="ECO:0007669"/>
    <property type="project" value="TreeGrafter"/>
</dbReference>
<dbReference type="AlphaFoldDB" id="A0A3P7ZPW5"/>
<proteinExistence type="predicted"/>
<dbReference type="GO" id="GO:0000014">
    <property type="term" value="F:single-stranded DNA endodeoxyribonuclease activity"/>
    <property type="evidence" value="ECO:0007669"/>
    <property type="project" value="TreeGrafter"/>
</dbReference>
<keyword evidence="3" id="KW-1185">Reference proteome</keyword>